<dbReference type="GO" id="GO:0005886">
    <property type="term" value="C:plasma membrane"/>
    <property type="evidence" value="ECO:0007669"/>
    <property type="project" value="UniProtKB-SubCell"/>
</dbReference>
<keyword evidence="5 8" id="KW-1133">Transmembrane helix</keyword>
<evidence type="ECO:0000256" key="4">
    <source>
        <dbReference type="ARBA" id="ARBA00022692"/>
    </source>
</evidence>
<dbReference type="AlphaFoldDB" id="A0A090CZM8"/>
<evidence type="ECO:0000256" key="8">
    <source>
        <dbReference type="SAM" id="Phobius"/>
    </source>
</evidence>
<dbReference type="Gene3D" id="3.30.420.270">
    <property type="match status" value="1"/>
</dbReference>
<dbReference type="eggNOG" id="COG0848">
    <property type="taxonomic scope" value="Bacteria"/>
</dbReference>
<proteinExistence type="inferred from homology"/>
<keyword evidence="6 8" id="KW-0472">Membrane</keyword>
<evidence type="ECO:0000256" key="6">
    <source>
        <dbReference type="ARBA" id="ARBA00023136"/>
    </source>
</evidence>
<keyword evidence="10" id="KW-1185">Reference proteome</keyword>
<dbReference type="EMBL" id="CCEJ010000008">
    <property type="protein sequence ID" value="CDR34597.1"/>
    <property type="molecule type" value="Genomic_DNA"/>
</dbReference>
<gene>
    <name evidence="9" type="primary">tolR</name>
    <name evidence="9" type="ORF">CSEC_1788</name>
</gene>
<feature type="transmembrane region" description="Helical" evidence="8">
    <location>
        <begin position="20"/>
        <end position="40"/>
    </location>
</feature>
<dbReference type="Proteomes" id="UP000031552">
    <property type="component" value="Unassembled WGS sequence"/>
</dbReference>
<dbReference type="OrthoDB" id="21549at2"/>
<name>A0A090CZM8_9BACT</name>
<keyword evidence="7" id="KW-0813">Transport</keyword>
<dbReference type="PANTHER" id="PTHR30558">
    <property type="entry name" value="EXBD MEMBRANE COMPONENT OF PMF-DRIVEN MACROMOLECULE IMPORT SYSTEM"/>
    <property type="match status" value="1"/>
</dbReference>
<dbReference type="STRING" id="1437425.CSEC_1788"/>
<sequence length="142" mass="16441">MRHSFYLNRERDEDPVINLTPLIDVVFVILIMFILIAPILEMDQIELAGASPSSKNITLLKKEENPVSIRVDQHNRIFLNNQLVKETEIFQAFSQLKLQHEKTKPLLYHDKRATFGSYQKIKSALEKAGFHEIDLVLGPEEK</sequence>
<evidence type="ECO:0000256" key="2">
    <source>
        <dbReference type="ARBA" id="ARBA00005811"/>
    </source>
</evidence>
<evidence type="ECO:0000313" key="9">
    <source>
        <dbReference type="EMBL" id="CDR34597.1"/>
    </source>
</evidence>
<dbReference type="Pfam" id="PF02472">
    <property type="entry name" value="ExbD"/>
    <property type="match status" value="1"/>
</dbReference>
<keyword evidence="3" id="KW-1003">Cell membrane</keyword>
<protein>
    <submittedName>
        <fullName evidence="9">Biopolymer transport protein TolR</fullName>
    </submittedName>
</protein>
<keyword evidence="4 7" id="KW-0812">Transmembrane</keyword>
<dbReference type="GO" id="GO:0015031">
    <property type="term" value="P:protein transport"/>
    <property type="evidence" value="ECO:0007669"/>
    <property type="project" value="UniProtKB-KW"/>
</dbReference>
<organism evidence="9 10">
    <name type="scientific">Candidatus Criblamydia sequanensis CRIB-18</name>
    <dbReference type="NCBI Taxonomy" id="1437425"/>
    <lineage>
        <taxon>Bacteria</taxon>
        <taxon>Pseudomonadati</taxon>
        <taxon>Chlamydiota</taxon>
        <taxon>Chlamydiia</taxon>
        <taxon>Parachlamydiales</taxon>
        <taxon>Candidatus Criblamydiaceae</taxon>
        <taxon>Candidatus Criblamydia</taxon>
    </lineage>
</organism>
<comment type="caution">
    <text evidence="9">The sequence shown here is derived from an EMBL/GenBank/DDBJ whole genome shotgun (WGS) entry which is preliminary data.</text>
</comment>
<dbReference type="PANTHER" id="PTHR30558:SF7">
    <property type="entry name" value="TOL-PAL SYSTEM PROTEIN TOLR"/>
    <property type="match status" value="1"/>
</dbReference>
<reference evidence="9" key="1">
    <citation type="submission" date="2013-12" db="EMBL/GenBank/DDBJ databases">
        <authorList>
            <person name="Linke B."/>
        </authorList>
    </citation>
    <scope>NUCLEOTIDE SEQUENCE [LARGE SCALE GENOMIC DNA]</scope>
    <source>
        <strain evidence="9">CRIB-18</strain>
    </source>
</reference>
<evidence type="ECO:0000256" key="7">
    <source>
        <dbReference type="RuleBase" id="RU003879"/>
    </source>
</evidence>
<reference evidence="9" key="2">
    <citation type="submission" date="2014-09" db="EMBL/GenBank/DDBJ databases">
        <title>Criblamydia sequanensis harbors a mega-plasmid encoding arsenite resistance.</title>
        <authorList>
            <person name="Bertelli C."/>
            <person name="Goesmann A."/>
            <person name="Greub G."/>
        </authorList>
    </citation>
    <scope>NUCLEOTIDE SEQUENCE [LARGE SCALE GENOMIC DNA]</scope>
    <source>
        <strain evidence="9">CRIB-18</strain>
    </source>
</reference>
<comment type="similarity">
    <text evidence="2 7">Belongs to the ExbD/TolR family.</text>
</comment>
<dbReference type="InterPro" id="IPR003400">
    <property type="entry name" value="ExbD"/>
</dbReference>
<dbReference type="GO" id="GO:0022857">
    <property type="term" value="F:transmembrane transporter activity"/>
    <property type="evidence" value="ECO:0007669"/>
    <property type="project" value="InterPro"/>
</dbReference>
<accession>A0A090CZM8</accession>
<comment type="subcellular location">
    <subcellularLocation>
        <location evidence="1">Cell membrane</location>
        <topology evidence="1">Single-pass membrane protein</topology>
    </subcellularLocation>
    <subcellularLocation>
        <location evidence="7">Cell membrane</location>
        <topology evidence="7">Single-pass type II membrane protein</topology>
    </subcellularLocation>
</comment>
<dbReference type="RefSeq" id="WP_041018102.1">
    <property type="nucleotide sequence ID" value="NZ_CCEJ010000008.1"/>
</dbReference>
<evidence type="ECO:0000256" key="5">
    <source>
        <dbReference type="ARBA" id="ARBA00022989"/>
    </source>
</evidence>
<evidence type="ECO:0000313" key="10">
    <source>
        <dbReference type="Proteomes" id="UP000031552"/>
    </source>
</evidence>
<keyword evidence="7" id="KW-0653">Protein transport</keyword>
<evidence type="ECO:0000256" key="3">
    <source>
        <dbReference type="ARBA" id="ARBA00022475"/>
    </source>
</evidence>
<evidence type="ECO:0000256" key="1">
    <source>
        <dbReference type="ARBA" id="ARBA00004162"/>
    </source>
</evidence>